<dbReference type="HOGENOM" id="CLU_008279_12_0_1"/>
<dbReference type="eggNOG" id="KOG1864">
    <property type="taxonomic scope" value="Eukaryota"/>
</dbReference>
<dbReference type="PROSITE" id="PS50235">
    <property type="entry name" value="USP_3"/>
    <property type="match status" value="1"/>
</dbReference>
<feature type="domain" description="USP" evidence="4">
    <location>
        <begin position="25"/>
        <end position="326"/>
    </location>
</feature>
<keyword evidence="6" id="KW-1185">Reference proteome</keyword>
<keyword evidence="2" id="KW-0645">Protease</keyword>
<evidence type="ECO:0000313" key="6">
    <source>
        <dbReference type="Proteomes" id="UP000032180"/>
    </source>
</evidence>
<dbReference type="CDD" id="cd02663">
    <property type="entry name" value="Peptidase_C19G"/>
    <property type="match status" value="1"/>
</dbReference>
<accession>A0A0D9W5P5</accession>
<protein>
    <recommendedName>
        <fullName evidence="2">Ubiquitin carboxyl-terminal hydrolase</fullName>
        <ecNumber evidence="2">3.4.19.12</ecNumber>
    </recommendedName>
</protein>
<keyword evidence="2" id="KW-0378">Hydrolase</keyword>
<reference evidence="5 6" key="1">
    <citation type="submission" date="2012-08" db="EMBL/GenBank/DDBJ databases">
        <title>Oryza genome evolution.</title>
        <authorList>
            <person name="Wing R.A."/>
        </authorList>
    </citation>
    <scope>NUCLEOTIDE SEQUENCE</scope>
</reference>
<dbReference type="InterPro" id="IPR018200">
    <property type="entry name" value="USP_CS"/>
</dbReference>
<reference evidence="5" key="3">
    <citation type="submission" date="2015-04" db="UniProtKB">
        <authorList>
            <consortium name="EnsemblPlants"/>
        </authorList>
    </citation>
    <scope>IDENTIFICATION</scope>
</reference>
<evidence type="ECO:0000256" key="1">
    <source>
        <dbReference type="ARBA" id="ARBA00009085"/>
    </source>
</evidence>
<dbReference type="AlphaFoldDB" id="A0A0D9W5P5"/>
<dbReference type="PANTHER" id="PTHR24006">
    <property type="entry name" value="UBIQUITIN CARBOXYL-TERMINAL HYDROLASE"/>
    <property type="match status" value="1"/>
</dbReference>
<keyword evidence="2" id="KW-0833">Ubl conjugation pathway</keyword>
<keyword evidence="2" id="KW-0788">Thiol protease</keyword>
<dbReference type="Proteomes" id="UP000032180">
    <property type="component" value="Chromosome 4"/>
</dbReference>
<evidence type="ECO:0000259" key="4">
    <source>
        <dbReference type="PROSITE" id="PS50235"/>
    </source>
</evidence>
<comment type="function">
    <text evidence="2">Recognizes and hydrolyzes the peptide bond at the C-terminal Gly of ubiquitin. Involved in the processing of poly-ubiquitin precursors as well as that of ubiquitinated proteins.</text>
</comment>
<dbReference type="InterPro" id="IPR001394">
    <property type="entry name" value="Peptidase_C19_UCH"/>
</dbReference>
<dbReference type="EnsemblPlants" id="LPERR04G11380.1">
    <property type="protein sequence ID" value="LPERR04G11380.1"/>
    <property type="gene ID" value="LPERR04G11380"/>
</dbReference>
<dbReference type="GO" id="GO:0004843">
    <property type="term" value="F:cysteine-type deubiquitinase activity"/>
    <property type="evidence" value="ECO:0007669"/>
    <property type="project" value="UniProtKB-UniRule"/>
</dbReference>
<feature type="compositionally biased region" description="Polar residues" evidence="3">
    <location>
        <begin position="142"/>
        <end position="156"/>
    </location>
</feature>
<dbReference type="PROSITE" id="PS00972">
    <property type="entry name" value="USP_1"/>
    <property type="match status" value="1"/>
</dbReference>
<dbReference type="PROSITE" id="PS00973">
    <property type="entry name" value="USP_2"/>
    <property type="match status" value="1"/>
</dbReference>
<comment type="catalytic activity">
    <reaction evidence="2">
        <text>Thiol-dependent hydrolysis of ester, thioester, amide, peptide and isopeptide bonds formed by the C-terminal Gly of ubiquitin (a 76-residue protein attached to proteins as an intracellular targeting signal).</text>
        <dbReference type="EC" id="3.4.19.12"/>
    </reaction>
</comment>
<dbReference type="GO" id="GO:0005634">
    <property type="term" value="C:nucleus"/>
    <property type="evidence" value="ECO:0007669"/>
    <property type="project" value="TreeGrafter"/>
</dbReference>
<comment type="similarity">
    <text evidence="1 2">Belongs to the peptidase C19 family.</text>
</comment>
<dbReference type="Gramene" id="LPERR04G11380.1">
    <property type="protein sequence ID" value="LPERR04G11380.1"/>
    <property type="gene ID" value="LPERR04G11380"/>
</dbReference>
<dbReference type="GO" id="GO:0005829">
    <property type="term" value="C:cytosol"/>
    <property type="evidence" value="ECO:0007669"/>
    <property type="project" value="TreeGrafter"/>
</dbReference>
<dbReference type="SUPFAM" id="SSF54001">
    <property type="entry name" value="Cysteine proteinases"/>
    <property type="match status" value="1"/>
</dbReference>
<dbReference type="Gene3D" id="3.90.70.10">
    <property type="entry name" value="Cysteine proteinases"/>
    <property type="match status" value="2"/>
</dbReference>
<dbReference type="GO" id="GO:0016579">
    <property type="term" value="P:protein deubiquitination"/>
    <property type="evidence" value="ECO:0007669"/>
    <property type="project" value="InterPro"/>
</dbReference>
<dbReference type="InterPro" id="IPR038765">
    <property type="entry name" value="Papain-like_cys_pep_sf"/>
</dbReference>
<evidence type="ECO:0000256" key="2">
    <source>
        <dbReference type="RuleBase" id="RU366025"/>
    </source>
</evidence>
<proteinExistence type="inferred from homology"/>
<name>A0A0D9W5P5_9ORYZ</name>
<evidence type="ECO:0000313" key="5">
    <source>
        <dbReference type="EnsemblPlants" id="LPERR04G11380.1"/>
    </source>
</evidence>
<reference evidence="6" key="2">
    <citation type="submission" date="2013-12" db="EMBL/GenBank/DDBJ databases">
        <authorList>
            <person name="Yu Y."/>
            <person name="Lee S."/>
            <person name="de Baynast K."/>
            <person name="Wissotski M."/>
            <person name="Liu L."/>
            <person name="Talag J."/>
            <person name="Goicoechea J."/>
            <person name="Angelova A."/>
            <person name="Jetty R."/>
            <person name="Kudrna D."/>
            <person name="Golser W."/>
            <person name="Rivera L."/>
            <person name="Zhang J."/>
            <person name="Wing R."/>
        </authorList>
    </citation>
    <scope>NUCLEOTIDE SEQUENCE</scope>
</reference>
<dbReference type="EC" id="3.4.19.12" evidence="2"/>
<feature type="region of interest" description="Disordered" evidence="3">
    <location>
        <begin position="137"/>
        <end position="165"/>
    </location>
</feature>
<dbReference type="Pfam" id="PF00443">
    <property type="entry name" value="UCH"/>
    <property type="match status" value="1"/>
</dbReference>
<dbReference type="PANTHER" id="PTHR24006:SF766">
    <property type="entry name" value="OS04G0452400 PROTEIN"/>
    <property type="match status" value="1"/>
</dbReference>
<dbReference type="InterPro" id="IPR050164">
    <property type="entry name" value="Peptidase_C19"/>
</dbReference>
<sequence>MVMGASGSKLEKALGDQFPEGERYFGLENFGNTCYCNSVLQALYFCIPFREKLLEYYANNKIPGEAEENLLTCLADLFMQVSQSKKKTGVIAPKRFVQRVKKQNELFRSYMHQDAHEFLNFLLNELVDILEKESSAVKDSPHSSSPEKVPNGSVQPLANGVRKEPPVTLNSSITSCLKNFCSTETLNAEDKFFCDKCCSLQEAQKRMKIKKAPHILVIHLKRFKYIEQLGRYKKLSYRVVFPMELKLSTSDDVDTEYSLFAVVVHVGSGPNHGHYVSLVKSHNHWLFFDDENVEMVEESTLQTFFGSSHEYSGNTDHGYILFYEGLGGKNTPDLFFFAITIDIFTNECNIALGAVLGRKKNKFLTKKKSMGKKIDAPPIEDDYSGVSDVESSSTAILQMRFGRSATLVASIPVASTRVGC</sequence>
<organism evidence="5 6">
    <name type="scientific">Leersia perrieri</name>
    <dbReference type="NCBI Taxonomy" id="77586"/>
    <lineage>
        <taxon>Eukaryota</taxon>
        <taxon>Viridiplantae</taxon>
        <taxon>Streptophyta</taxon>
        <taxon>Embryophyta</taxon>
        <taxon>Tracheophyta</taxon>
        <taxon>Spermatophyta</taxon>
        <taxon>Magnoliopsida</taxon>
        <taxon>Liliopsida</taxon>
        <taxon>Poales</taxon>
        <taxon>Poaceae</taxon>
        <taxon>BOP clade</taxon>
        <taxon>Oryzoideae</taxon>
        <taxon>Oryzeae</taxon>
        <taxon>Oryzinae</taxon>
        <taxon>Leersia</taxon>
    </lineage>
</organism>
<dbReference type="STRING" id="77586.A0A0D9W5P5"/>
<evidence type="ECO:0000256" key="3">
    <source>
        <dbReference type="SAM" id="MobiDB-lite"/>
    </source>
</evidence>
<dbReference type="GO" id="GO:0006508">
    <property type="term" value="P:proteolysis"/>
    <property type="evidence" value="ECO:0007669"/>
    <property type="project" value="UniProtKB-KW"/>
</dbReference>
<dbReference type="InterPro" id="IPR028889">
    <property type="entry name" value="USP"/>
</dbReference>